<accession>A0A1D1UPE7</accession>
<dbReference type="Proteomes" id="UP000186922">
    <property type="component" value="Unassembled WGS sequence"/>
</dbReference>
<proteinExistence type="predicted"/>
<protein>
    <submittedName>
        <fullName evidence="2">Uncharacterized protein</fullName>
    </submittedName>
</protein>
<gene>
    <name evidence="2" type="primary">RvY_02810-1</name>
    <name evidence="2" type="synonym">RvY_02810.1</name>
    <name evidence="2" type="ORF">RvY_02810</name>
</gene>
<name>A0A1D1UPE7_RAMVA</name>
<feature type="compositionally biased region" description="Polar residues" evidence="1">
    <location>
        <begin position="20"/>
        <end position="35"/>
    </location>
</feature>
<reference evidence="2 3" key="1">
    <citation type="journal article" date="2016" name="Nat. Commun.">
        <title>Extremotolerant tardigrade genome and improved radiotolerance of human cultured cells by tardigrade-unique protein.</title>
        <authorList>
            <person name="Hashimoto T."/>
            <person name="Horikawa D.D."/>
            <person name="Saito Y."/>
            <person name="Kuwahara H."/>
            <person name="Kozuka-Hata H."/>
            <person name="Shin-I T."/>
            <person name="Minakuchi Y."/>
            <person name="Ohishi K."/>
            <person name="Motoyama A."/>
            <person name="Aizu T."/>
            <person name="Enomoto A."/>
            <person name="Kondo K."/>
            <person name="Tanaka S."/>
            <person name="Hara Y."/>
            <person name="Koshikawa S."/>
            <person name="Sagara H."/>
            <person name="Miura T."/>
            <person name="Yokobori S."/>
            <person name="Miyagawa K."/>
            <person name="Suzuki Y."/>
            <person name="Kubo T."/>
            <person name="Oyama M."/>
            <person name="Kohara Y."/>
            <person name="Fujiyama A."/>
            <person name="Arakawa K."/>
            <person name="Katayama T."/>
            <person name="Toyoda A."/>
            <person name="Kunieda T."/>
        </authorList>
    </citation>
    <scope>NUCLEOTIDE SEQUENCE [LARGE SCALE GENOMIC DNA]</scope>
    <source>
        <strain evidence="2 3">YOKOZUNA-1</strain>
    </source>
</reference>
<feature type="region of interest" description="Disordered" evidence="1">
    <location>
        <begin position="1"/>
        <end position="35"/>
    </location>
</feature>
<sequence length="86" mass="9486">MGRHTGKSTCLTNQERKTRQNVNISSQSAASTSDQLFASRPLHEVLQQLKASTKVLRRIAKGARMLAATSWTARIEDVAEKKSESS</sequence>
<dbReference type="AlphaFoldDB" id="A0A1D1UPE7"/>
<keyword evidence="3" id="KW-1185">Reference proteome</keyword>
<evidence type="ECO:0000313" key="2">
    <source>
        <dbReference type="EMBL" id="GAU90390.1"/>
    </source>
</evidence>
<dbReference type="OrthoDB" id="7485566at2759"/>
<organism evidence="2 3">
    <name type="scientific">Ramazzottius varieornatus</name>
    <name type="common">Water bear</name>
    <name type="synonym">Tardigrade</name>
    <dbReference type="NCBI Taxonomy" id="947166"/>
    <lineage>
        <taxon>Eukaryota</taxon>
        <taxon>Metazoa</taxon>
        <taxon>Ecdysozoa</taxon>
        <taxon>Tardigrada</taxon>
        <taxon>Eutardigrada</taxon>
        <taxon>Parachela</taxon>
        <taxon>Hypsibioidea</taxon>
        <taxon>Ramazzottiidae</taxon>
        <taxon>Ramazzottius</taxon>
    </lineage>
</organism>
<evidence type="ECO:0000313" key="3">
    <source>
        <dbReference type="Proteomes" id="UP000186922"/>
    </source>
</evidence>
<evidence type="ECO:0000256" key="1">
    <source>
        <dbReference type="SAM" id="MobiDB-lite"/>
    </source>
</evidence>
<comment type="caution">
    <text evidence="2">The sequence shown here is derived from an EMBL/GenBank/DDBJ whole genome shotgun (WGS) entry which is preliminary data.</text>
</comment>
<dbReference type="EMBL" id="BDGG01000001">
    <property type="protein sequence ID" value="GAU90390.1"/>
    <property type="molecule type" value="Genomic_DNA"/>
</dbReference>